<feature type="chain" id="PRO_5022025110" description="TonB-dependent receptor" evidence="1">
    <location>
        <begin position="21"/>
        <end position="891"/>
    </location>
</feature>
<gene>
    <name evidence="2" type="ORF">FPZ42_06850</name>
</gene>
<dbReference type="SUPFAM" id="SSF49464">
    <property type="entry name" value="Carboxypeptidase regulatory domain-like"/>
    <property type="match status" value="1"/>
</dbReference>
<dbReference type="AlphaFoldDB" id="A0A563U5X2"/>
<evidence type="ECO:0000256" key="1">
    <source>
        <dbReference type="SAM" id="SignalP"/>
    </source>
</evidence>
<evidence type="ECO:0000313" key="3">
    <source>
        <dbReference type="Proteomes" id="UP000318010"/>
    </source>
</evidence>
<name>A0A563U5X2_9SPHI</name>
<dbReference type="EMBL" id="VOEI01000002">
    <property type="protein sequence ID" value="TWR26750.1"/>
    <property type="molecule type" value="Genomic_DNA"/>
</dbReference>
<dbReference type="OrthoDB" id="603275at2"/>
<evidence type="ECO:0000313" key="2">
    <source>
        <dbReference type="EMBL" id="TWR26750.1"/>
    </source>
</evidence>
<sequence>MILGRILSLIVLLFSTLALSAQQKAYINGVVKDSIGSPVEGVSISISTFSGIGIGFARTNEKGGFDITYENDGDRKLFIKFNALGYKPQTLPIPEAAAALTITLRRSATALQEVVVRSNNKITVSKDTLKYNVKAFKDQNDRVIADLIARLPGLQVDEKGGISYNGKRISNVYIDGDNLLDGNYRLATGKVPVNSVEQVQVIEHDQPIKALSGYITADDVSLNLKLTDSARITTINNGSAGIGNKVYTGELTNLIFQKKIKTINSLKGNNNGENLQDDNENFQSSFNSNEVSLKSALPYLSMATEVLPTVDERYYLMNHDLSGNVNALLKTGRDWSWRINAASIQLKRNFNYRNSVNYFLANSDTIRYEELQDQTEKLDHWKVQLQAEKNTSSVYLRSVTKLDLPKWSRIGRTAQNAVSFDQQQPNNYLSLGNETALVKAVAKDQVLQYNSIVQYYKNSEQLSISPGVQQNFLNDSIPYLLAQQGVRSTNIFIDQHASYKIKVGRWVGSVSSGASVDHDRLSSALLKMDSTRIFKPVGYRFANDLNFDQLVFYAKPSATYLTDKNSILVEARPAYTVIKYNDANALNAKSSYFLFNPLIEFRQHLNNYSELELRYKHETVFGQINDIYTGTILVNYRQLNYNAAPLPQKGMSSYSARYSYRNPLHILFYNIYFGYDRTAQNFISSYVITNGLTRSTAIPFDNKTDNYTLNTGFSKYLFFIGSQLSAQTSLSLQKGNAFYNDQITPYKNYRFNAALSAQKKLSKKMTLRLSGEFGTGTNLQRTFSDTVIRNSNSRQKFKAAYSHQLTANLSYTISYHHMAYRQSQRAVIKNDFLEIGLRFLPNKWRGYFELQGLNLLNERTYQQIISTTNQLSVFEMPLRPRTLMIKYFFSF</sequence>
<proteinExistence type="predicted"/>
<dbReference type="Proteomes" id="UP000318010">
    <property type="component" value="Unassembled WGS sequence"/>
</dbReference>
<comment type="caution">
    <text evidence="2">The sequence shown here is derived from an EMBL/GenBank/DDBJ whole genome shotgun (WGS) entry which is preliminary data.</text>
</comment>
<keyword evidence="3" id="KW-1185">Reference proteome</keyword>
<dbReference type="RefSeq" id="WP_146269755.1">
    <property type="nucleotide sequence ID" value="NZ_VOEI01000002.1"/>
</dbReference>
<reference evidence="2 3" key="1">
    <citation type="submission" date="2019-07" db="EMBL/GenBank/DDBJ databases">
        <authorList>
            <person name="Kim J."/>
        </authorList>
    </citation>
    <scope>NUCLEOTIDE SEQUENCE [LARGE SCALE GENOMIC DNA]</scope>
    <source>
        <strain evidence="2 3">MJ1a</strain>
    </source>
</reference>
<keyword evidence="1" id="KW-0732">Signal</keyword>
<feature type="signal peptide" evidence="1">
    <location>
        <begin position="1"/>
        <end position="20"/>
    </location>
</feature>
<dbReference type="InterPro" id="IPR008969">
    <property type="entry name" value="CarboxyPept-like_regulatory"/>
</dbReference>
<evidence type="ECO:0008006" key="4">
    <source>
        <dbReference type="Google" id="ProtNLM"/>
    </source>
</evidence>
<protein>
    <recommendedName>
        <fullName evidence="4">TonB-dependent receptor</fullName>
    </recommendedName>
</protein>
<organism evidence="2 3">
    <name type="scientific">Mucilaginibacter achroorhodeus</name>
    <dbReference type="NCBI Taxonomy" id="2599294"/>
    <lineage>
        <taxon>Bacteria</taxon>
        <taxon>Pseudomonadati</taxon>
        <taxon>Bacteroidota</taxon>
        <taxon>Sphingobacteriia</taxon>
        <taxon>Sphingobacteriales</taxon>
        <taxon>Sphingobacteriaceae</taxon>
        <taxon>Mucilaginibacter</taxon>
    </lineage>
</organism>
<accession>A0A563U5X2</accession>